<proteinExistence type="predicted"/>
<accession>A0A1I4BQN2</accession>
<evidence type="ECO:0000313" key="2">
    <source>
        <dbReference type="Proteomes" id="UP000199025"/>
    </source>
</evidence>
<dbReference type="RefSeq" id="WP_091515294.1">
    <property type="nucleotide sequence ID" value="NZ_CBDQZW010000083.1"/>
</dbReference>
<keyword evidence="2" id="KW-1185">Reference proteome</keyword>
<name>A0A1I4BQN2_9PSEU</name>
<dbReference type="Proteomes" id="UP000199025">
    <property type="component" value="Unassembled WGS sequence"/>
</dbReference>
<dbReference type="OrthoDB" id="9763471at2"/>
<organism evidence="1 2">
    <name type="scientific">Amycolatopsis sacchari</name>
    <dbReference type="NCBI Taxonomy" id="115433"/>
    <lineage>
        <taxon>Bacteria</taxon>
        <taxon>Bacillati</taxon>
        <taxon>Actinomycetota</taxon>
        <taxon>Actinomycetes</taxon>
        <taxon>Pseudonocardiales</taxon>
        <taxon>Pseudonocardiaceae</taxon>
        <taxon>Amycolatopsis</taxon>
    </lineage>
</organism>
<dbReference type="EMBL" id="FORP01000029">
    <property type="protein sequence ID" value="SFK70276.1"/>
    <property type="molecule type" value="Genomic_DNA"/>
</dbReference>
<dbReference type="STRING" id="115433.SAMN05421835_12966"/>
<dbReference type="AlphaFoldDB" id="A0A1I4BQN2"/>
<reference evidence="1 2" key="1">
    <citation type="submission" date="2016-10" db="EMBL/GenBank/DDBJ databases">
        <authorList>
            <person name="de Groot N.N."/>
        </authorList>
    </citation>
    <scope>NUCLEOTIDE SEQUENCE [LARGE SCALE GENOMIC DNA]</scope>
    <source>
        <strain evidence="1 2">DSM 44468</strain>
    </source>
</reference>
<sequence>MPIADGLSAVPLASSAEKLIAIKEPPAWTRLEPQSVSWDPSPALEARVADPLFLCGRQWQLGEFEGEDGGSPISVRLAASSDRITGLRSAATGTVQALTADDLLEPLVERMPAGEAGLRRRAMGGAQFLAMVQDAAVREAVLAACPLEHDADADPYDSTGAPLARLFAGRVPDGEKIAEALRAPAAPGWLPATALAAAREWLEWYQGAPAADCWTAPRLEYGFDLSVAGQVLTSSYGGGRIDWHDFDLAPTAPTLDTGDAPATGRAPTVLATPLRYTGMPADRYWQFEDGQVNLGALEVRPHDLARLIIAEFGLVHSQDWLVVPLEVPCGSLTTLGELSYTTTFGDTITVSRAEDEGFSMYEIPGVPGLLVPPAAPATLEGRPLEEVHYLRDEAANMVWAVERVVEAPSGDPRTRLAEAAPPSAAPGAQPLATHDYLLASPVPEWWIPFVPVAVAPGVVALRKGALRKGNRLVEPLGRLLEPGRPLTVQDEEIPREGVRAQRVPVLARRADGRYERWTARRTSIGRGEGASHLAFDSAIPRTAS</sequence>
<gene>
    <name evidence="1" type="ORF">SAMN05421835_12966</name>
</gene>
<evidence type="ECO:0000313" key="1">
    <source>
        <dbReference type="EMBL" id="SFK70276.1"/>
    </source>
</evidence>
<protein>
    <submittedName>
        <fullName evidence="1">Uncharacterized protein</fullName>
    </submittedName>
</protein>